<dbReference type="Proteomes" id="UP000257559">
    <property type="component" value="Chromosome"/>
</dbReference>
<dbReference type="GO" id="GO:0004177">
    <property type="term" value="F:aminopeptidase activity"/>
    <property type="evidence" value="ECO:0007669"/>
    <property type="project" value="UniProtKB-KW"/>
</dbReference>
<keyword evidence="1" id="KW-0645">Protease</keyword>
<organism evidence="1 2">
    <name type="scientific">Mycoplasmopsis edwardii</name>
    <dbReference type="NCBI Taxonomy" id="53558"/>
    <lineage>
        <taxon>Bacteria</taxon>
        <taxon>Bacillati</taxon>
        <taxon>Mycoplasmatota</taxon>
        <taxon>Mycoplasmoidales</taxon>
        <taxon>Metamycoplasmataceae</taxon>
        <taxon>Mycoplasmopsis</taxon>
    </lineage>
</organism>
<sequence>MFLKEFTKDVDFIHCDVAGTADKNGEPQGALVATLVEFVLDLQK</sequence>
<keyword evidence="2" id="KW-1185">Reference proteome</keyword>
<dbReference type="Gene3D" id="3.40.630.10">
    <property type="entry name" value="Zn peptidases"/>
    <property type="match status" value="1"/>
</dbReference>
<dbReference type="EMBL" id="LS991951">
    <property type="protein sequence ID" value="SYV97849.1"/>
    <property type="molecule type" value="Genomic_DNA"/>
</dbReference>
<evidence type="ECO:0000313" key="1">
    <source>
        <dbReference type="EMBL" id="SYV97849.1"/>
    </source>
</evidence>
<dbReference type="AlphaFoldDB" id="A0A3B0PMH4"/>
<proteinExistence type="predicted"/>
<keyword evidence="1" id="KW-0378">Hydrolase</keyword>
<name>A0A3B0PMH4_9BACT</name>
<reference evidence="2" key="1">
    <citation type="submission" date="2018-06" db="EMBL/GenBank/DDBJ databases">
        <authorList>
            <consortium name="Pathogen Informatics"/>
        </authorList>
    </citation>
    <scope>NUCLEOTIDE SEQUENCE [LARGE SCALE GENOMIC DNA]</scope>
    <source>
        <strain evidence="2">NCTC10132</strain>
    </source>
</reference>
<dbReference type="SUPFAM" id="SSF53187">
    <property type="entry name" value="Zn-dependent exopeptidases"/>
    <property type="match status" value="1"/>
</dbReference>
<accession>A0A3B0PMH4</accession>
<keyword evidence="1" id="KW-0031">Aminopeptidase</keyword>
<protein>
    <submittedName>
        <fullName evidence="1">Multifunctional aminopeptidase A</fullName>
    </submittedName>
</protein>
<gene>
    <name evidence="1" type="ORF">NCTC10132_01220</name>
</gene>
<dbReference type="KEGG" id="medw:NCTC10132_01220"/>
<evidence type="ECO:0000313" key="2">
    <source>
        <dbReference type="Proteomes" id="UP000257559"/>
    </source>
</evidence>